<evidence type="ECO:0000313" key="3">
    <source>
        <dbReference type="Proteomes" id="UP000434850"/>
    </source>
</evidence>
<name>A0A6I4IGJ1_9SPHI</name>
<accession>A0A6I4IGJ1</accession>
<dbReference type="Proteomes" id="UP000434850">
    <property type="component" value="Unassembled WGS sequence"/>
</dbReference>
<evidence type="ECO:0000256" key="1">
    <source>
        <dbReference type="SAM" id="SignalP"/>
    </source>
</evidence>
<evidence type="ECO:0008006" key="4">
    <source>
        <dbReference type="Google" id="ProtNLM"/>
    </source>
</evidence>
<keyword evidence="3" id="KW-1185">Reference proteome</keyword>
<proteinExistence type="predicted"/>
<feature type="signal peptide" evidence="1">
    <location>
        <begin position="1"/>
        <end position="26"/>
    </location>
</feature>
<organism evidence="2 3">
    <name type="scientific">Mucilaginibacter aquatilis</name>
    <dbReference type="NCBI Taxonomy" id="1517760"/>
    <lineage>
        <taxon>Bacteria</taxon>
        <taxon>Pseudomonadati</taxon>
        <taxon>Bacteroidota</taxon>
        <taxon>Sphingobacteriia</taxon>
        <taxon>Sphingobacteriales</taxon>
        <taxon>Sphingobacteriaceae</taxon>
        <taxon>Mucilaginibacter</taxon>
    </lineage>
</organism>
<dbReference type="EMBL" id="WQLA01000006">
    <property type="protein sequence ID" value="MVN92479.1"/>
    <property type="molecule type" value="Genomic_DNA"/>
</dbReference>
<dbReference type="AlphaFoldDB" id="A0A6I4IGJ1"/>
<gene>
    <name evidence="2" type="ORF">GO816_15180</name>
</gene>
<reference evidence="2 3" key="1">
    <citation type="submission" date="2019-12" db="EMBL/GenBank/DDBJ databases">
        <title>Mucilaginibacter sp. HME9299 genome sequencing and assembly.</title>
        <authorList>
            <person name="Kang H."/>
            <person name="Kim H."/>
            <person name="Joh K."/>
        </authorList>
    </citation>
    <scope>NUCLEOTIDE SEQUENCE [LARGE SCALE GENOMIC DNA]</scope>
    <source>
        <strain evidence="2 3">HME9299</strain>
    </source>
</reference>
<keyword evidence="1" id="KW-0732">Signal</keyword>
<sequence>MHLISFLKRGLFIAFLMVAVSTSGYCQSTPQKANQLNIPDSDLTIHFKWQGDTTAIGFEPYAVLLIPVKLPHCAKQFYMQFDLGAPQSVMYSGKIAAIHNKYPKSVGRQDSTKLISQQLIISNTTLSTASIAIKAFGNNNINWTDKNSVEVIGTIGVDFLQDKCITFNYPKSTIYLTAQLPQAFEEKTTLTNFMLVQNSILLPVTLQGKRTMLFFDTGSSAFELLTSKQICLSLAKPGTQPKQYEVSSWGRMLTANVYATNDSLIIAGQKLPIKRATYMEGASDSQADRMMKLGMGGMTGNKLFINSVLFINMKAKKFGVISNP</sequence>
<protein>
    <recommendedName>
        <fullName evidence="4">Aspartyl protease</fullName>
    </recommendedName>
</protein>
<evidence type="ECO:0000313" key="2">
    <source>
        <dbReference type="EMBL" id="MVN92479.1"/>
    </source>
</evidence>
<dbReference type="OrthoDB" id="1098576at2"/>
<dbReference type="RefSeq" id="WP_157542791.1">
    <property type="nucleotide sequence ID" value="NZ_WQLA01000006.1"/>
</dbReference>
<comment type="caution">
    <text evidence="2">The sequence shown here is derived from an EMBL/GenBank/DDBJ whole genome shotgun (WGS) entry which is preliminary data.</text>
</comment>
<feature type="chain" id="PRO_5026261438" description="Aspartyl protease" evidence="1">
    <location>
        <begin position="27"/>
        <end position="324"/>
    </location>
</feature>